<accession>A0A136Q411</accession>
<keyword evidence="2" id="KW-1185">Reference proteome</keyword>
<reference evidence="2" key="1">
    <citation type="submission" date="2016-02" db="EMBL/GenBank/DDBJ databases">
        <authorList>
            <person name="Mitreva M."/>
            <person name="Pepin K.H."/>
            <person name="Mihindukulasuriya K.A."/>
            <person name="Fulton R."/>
            <person name="Fronick C."/>
            <person name="O'Laughlin M."/>
            <person name="Miner T."/>
            <person name="Herter B."/>
            <person name="Rosa B.A."/>
            <person name="Cordes M."/>
            <person name="Tomlinson C."/>
            <person name="Wollam A."/>
            <person name="Palsikar V.B."/>
            <person name="Mardis E.R."/>
            <person name="Wilson R.K."/>
        </authorList>
    </citation>
    <scope>NUCLEOTIDE SEQUENCE [LARGE SCALE GENOMIC DNA]</scope>
    <source>
        <strain evidence="2">DSM 22607</strain>
    </source>
</reference>
<sequence>MLLKCPIDKFSVVSYNQHGARLFDPQRGGRAKTVIGGILITITLGMVLQPRRAPQYPAPPRGAFFMLLSGRPSSRFSFVSAYRNFT</sequence>
<evidence type="ECO:0000313" key="2">
    <source>
        <dbReference type="Proteomes" id="UP000070366"/>
    </source>
</evidence>
<proteinExistence type="predicted"/>
<dbReference type="EMBL" id="LSZW01000062">
    <property type="protein sequence ID" value="KXK65334.1"/>
    <property type="molecule type" value="Genomic_DNA"/>
</dbReference>
<gene>
    <name evidence="1" type="ORF">HMPREF3293_01924</name>
</gene>
<dbReference type="AlphaFoldDB" id="A0A136Q411"/>
<evidence type="ECO:0000313" key="1">
    <source>
        <dbReference type="EMBL" id="KXK65334.1"/>
    </source>
</evidence>
<dbReference type="Proteomes" id="UP000070366">
    <property type="component" value="Unassembled WGS sequence"/>
</dbReference>
<organism evidence="1 2">
    <name type="scientific">Christensenella minuta</name>
    <dbReference type="NCBI Taxonomy" id="626937"/>
    <lineage>
        <taxon>Bacteria</taxon>
        <taxon>Bacillati</taxon>
        <taxon>Bacillota</taxon>
        <taxon>Clostridia</taxon>
        <taxon>Christensenellales</taxon>
        <taxon>Christensenellaceae</taxon>
        <taxon>Christensenella</taxon>
    </lineage>
</organism>
<protein>
    <submittedName>
        <fullName evidence="1">Uncharacterized protein</fullName>
    </submittedName>
</protein>
<name>A0A136Q411_9FIRM</name>
<comment type="caution">
    <text evidence="1">The sequence shown here is derived from an EMBL/GenBank/DDBJ whole genome shotgun (WGS) entry which is preliminary data.</text>
</comment>
<dbReference type="STRING" id="626937.HMPREF3293_01924"/>